<feature type="domain" description="SLH" evidence="2">
    <location>
        <begin position="96"/>
        <end position="156"/>
    </location>
</feature>
<evidence type="ECO:0000313" key="3">
    <source>
        <dbReference type="EMBL" id="MBD8035771.1"/>
    </source>
</evidence>
<evidence type="ECO:0000259" key="2">
    <source>
        <dbReference type="PROSITE" id="PS51272"/>
    </source>
</evidence>
<reference evidence="3 4" key="1">
    <citation type="submission" date="2020-08" db="EMBL/GenBank/DDBJ databases">
        <title>A Genomic Blueprint of the Chicken Gut Microbiome.</title>
        <authorList>
            <person name="Gilroy R."/>
            <person name="Ravi A."/>
            <person name="Getino M."/>
            <person name="Pursley I."/>
            <person name="Horton D.L."/>
            <person name="Alikhan N.-F."/>
            <person name="Baker D."/>
            <person name="Gharbi K."/>
            <person name="Hall N."/>
            <person name="Watson M."/>
            <person name="Adriaenssens E.M."/>
            <person name="Foster-Nyarko E."/>
            <person name="Jarju S."/>
            <person name="Secka A."/>
            <person name="Antonio M."/>
            <person name="Oren A."/>
            <person name="Chaudhuri R."/>
            <person name="La Ragione R.M."/>
            <person name="Hildebrand F."/>
            <person name="Pallen M.J."/>
        </authorList>
    </citation>
    <scope>NUCLEOTIDE SEQUENCE [LARGE SCALE GENOMIC DNA]</scope>
    <source>
        <strain evidence="3 4">A46</strain>
    </source>
</reference>
<organism evidence="3 4">
    <name type="scientific">Solibacillus faecavium</name>
    <dbReference type="NCBI Taxonomy" id="2762221"/>
    <lineage>
        <taxon>Bacteria</taxon>
        <taxon>Bacillati</taxon>
        <taxon>Bacillota</taxon>
        <taxon>Bacilli</taxon>
        <taxon>Bacillales</taxon>
        <taxon>Caryophanaceae</taxon>
        <taxon>Solibacillus</taxon>
    </lineage>
</organism>
<dbReference type="Pfam" id="PF00395">
    <property type="entry name" value="SLH"/>
    <property type="match status" value="3"/>
</dbReference>
<keyword evidence="1" id="KW-0732">Signal</keyword>
<dbReference type="RefSeq" id="WP_191698730.1">
    <property type="nucleotide sequence ID" value="NZ_JACSPZ010000001.1"/>
</dbReference>
<sequence>MKKREKSKFVKATTAAAVAASIVAVAAPIAPEASTFKDVPSSHQFSEAIKSLSDRGIINGYQDGTFKPGQNLTRGQAAKIIAGVLGLDTTNVINPNFKDIPTSHQYYGAIAALKQAGIIDGYEDGTFRQGANIQRNHVAKIIANALNLKSTYADVLPFTDVRADYKEAIAALYDNNVTTGKTATKFDGSSNVTRGQMAAFITRAEAVAQATPETTQSVTFKVAEYTTAGIDANGATYSYSDSVKSIFTEGNKEALIGATIVATVKDGVLTNVNSLTLNNAGTADKLVTFSANTTIDALTINADYVSVSGLTVTGNATVTTNVGNSVELDGTTVNGDLIVDDAIVGKVASLDNKFANDGKKGPKVKLKNSKAGKIHVKRNDTAIESDSIITEITVAATVTVINIDGTVTKVVVESTAKLELSGNANIAQLLLTSAVELALQITGTIEKLAVTNPTAKITVGTDLKINELTVPAGSTAAGIVSNYAAIASQIVNVIVGTPTPGTGGVTPNPTPIIDNGNWNPGVPPVINPEPKPEPSKDILFKDLNSSKTQGTGLGTDVNSFLITDLEGATNSNTIKIELSDGTQYEFKQSSVNEDRYLVELPAGVDLGSSKIIIE</sequence>
<dbReference type="PANTHER" id="PTHR43308">
    <property type="entry name" value="OUTER MEMBRANE PROTEIN ALPHA-RELATED"/>
    <property type="match status" value="1"/>
</dbReference>
<name>A0ABR8XUZ4_9BACL</name>
<dbReference type="InterPro" id="IPR051465">
    <property type="entry name" value="Cell_Envelope_Struct_Comp"/>
</dbReference>
<evidence type="ECO:0000313" key="4">
    <source>
        <dbReference type="Proteomes" id="UP000619101"/>
    </source>
</evidence>
<dbReference type="Proteomes" id="UP000619101">
    <property type="component" value="Unassembled WGS sequence"/>
</dbReference>
<evidence type="ECO:0000256" key="1">
    <source>
        <dbReference type="SAM" id="SignalP"/>
    </source>
</evidence>
<feature type="chain" id="PRO_5045086278" evidence="1">
    <location>
        <begin position="27"/>
        <end position="614"/>
    </location>
</feature>
<dbReference type="PROSITE" id="PS51272">
    <property type="entry name" value="SLH"/>
    <property type="match status" value="3"/>
</dbReference>
<protein>
    <submittedName>
        <fullName evidence="3">S-layer homology domain-containing protein</fullName>
    </submittedName>
</protein>
<feature type="domain" description="SLH" evidence="2">
    <location>
        <begin position="157"/>
        <end position="215"/>
    </location>
</feature>
<feature type="signal peptide" evidence="1">
    <location>
        <begin position="1"/>
        <end position="26"/>
    </location>
</feature>
<dbReference type="InterPro" id="IPR001119">
    <property type="entry name" value="SLH_dom"/>
</dbReference>
<dbReference type="EMBL" id="JACSPZ010000001">
    <property type="protein sequence ID" value="MBD8035771.1"/>
    <property type="molecule type" value="Genomic_DNA"/>
</dbReference>
<proteinExistence type="predicted"/>
<comment type="caution">
    <text evidence="3">The sequence shown here is derived from an EMBL/GenBank/DDBJ whole genome shotgun (WGS) entry which is preliminary data.</text>
</comment>
<gene>
    <name evidence="3" type="ORF">H9635_03390</name>
</gene>
<feature type="domain" description="SLH" evidence="2">
    <location>
        <begin position="32"/>
        <end position="95"/>
    </location>
</feature>
<accession>A0ABR8XUZ4</accession>
<keyword evidence="4" id="KW-1185">Reference proteome</keyword>